<keyword evidence="7" id="KW-0735">Signal-anchor</keyword>
<dbReference type="KEGG" id="pcad:102976474"/>
<accession>A0A2Y9T464</accession>
<sequence length="382" mass="41696">MGTSRKEDANRPAPAASRFRPSLSHAPSLHAGAAMRGRSQCVLCDESHDIPSGTEDPTESSASSCREDRAHTICYLSALTPSIPGPARVPFGGGQMDREVGDEGLGGGVVWRAGEPWKPTRQRVGGLSVASVPHPSHSQVEEPVSCLPLEPLPGPDMKHCWQIFVLCIFLMLILWLMAACLDLKPESAPQEKRMKVVPWRCSCPPFKFRKCGCPSGTLNDSVCHHAAGGNWFDVGYEKTMGYIMGAAEPTSPDAVLSWWGMNSASELGRVWEKLFKVIPRPSVSHFDLFCGTCASVGNSKILWAASLVKSANHTAVSRMNQVPVQGFEMLGNQTTGPSISRRNDRDQGSWSQLVLLFLKLFVLAWTSDALSEEVMVWEPRHS</sequence>
<name>A0A2Y9T464_PHYMC</name>
<evidence type="ECO:0000256" key="5">
    <source>
        <dbReference type="ARBA" id="ARBA00022679"/>
    </source>
</evidence>
<dbReference type="GO" id="GO:0097503">
    <property type="term" value="P:sialylation"/>
    <property type="evidence" value="ECO:0007669"/>
    <property type="project" value="TreeGrafter"/>
</dbReference>
<evidence type="ECO:0000256" key="7">
    <source>
        <dbReference type="ARBA" id="ARBA00022968"/>
    </source>
</evidence>
<comment type="subcellular location">
    <subcellularLocation>
        <location evidence="1">Golgi apparatus membrane</location>
        <topology evidence="1">Single-pass type II membrane protein</topology>
    </subcellularLocation>
</comment>
<dbReference type="RefSeq" id="XP_023984382.1">
    <property type="nucleotide sequence ID" value="XM_024128614.3"/>
</dbReference>
<evidence type="ECO:0000256" key="15">
    <source>
        <dbReference type="ARBA" id="ARBA00043673"/>
    </source>
</evidence>
<evidence type="ECO:0000313" key="21">
    <source>
        <dbReference type="RefSeq" id="XP_023984382.1"/>
    </source>
</evidence>
<feature type="region of interest" description="Disordered" evidence="18">
    <location>
        <begin position="1"/>
        <end position="32"/>
    </location>
</feature>
<dbReference type="GO" id="GO:0003836">
    <property type="term" value="F:beta-galactoside (CMP) alpha-2,3-sialyltransferase activity"/>
    <property type="evidence" value="ECO:0007669"/>
    <property type="project" value="UniProtKB-EC"/>
</dbReference>
<evidence type="ECO:0000256" key="1">
    <source>
        <dbReference type="ARBA" id="ARBA00004323"/>
    </source>
</evidence>
<evidence type="ECO:0000256" key="17">
    <source>
        <dbReference type="ARBA" id="ARBA00047509"/>
    </source>
</evidence>
<evidence type="ECO:0000256" key="6">
    <source>
        <dbReference type="ARBA" id="ARBA00022692"/>
    </source>
</evidence>
<gene>
    <name evidence="21" type="primary">C14H20orf173</name>
</gene>
<dbReference type="GO" id="GO:0047288">
    <property type="term" value="F:beta-D-galactosyl-(1-&gt;3)-N-acetyl-beta-D-galactosaminide alpha-2,3- sialyltransferase"/>
    <property type="evidence" value="ECO:0007669"/>
    <property type="project" value="UniProtKB-EC"/>
</dbReference>
<protein>
    <recommendedName>
        <fullName evidence="13">beta-D-galactosyl-(1-&gt;3)-N-acetyl-beta-D-galactosaminide alpha-2,3-sialyltransferase</fullName>
        <ecNumber evidence="13">2.4.3.2</ecNumber>
    </recommendedName>
    <alternativeName>
        <fullName evidence="14">Monosialoganglioside sialyltransferase</fullName>
    </alternativeName>
</protein>
<dbReference type="PANTHER" id="PTHR46032:SF7">
    <property type="entry name" value="RIKEN CDNA 6430550D23 GENE"/>
    <property type="match status" value="1"/>
</dbReference>
<evidence type="ECO:0000313" key="20">
    <source>
        <dbReference type="Proteomes" id="UP000248484"/>
    </source>
</evidence>
<evidence type="ECO:0000256" key="14">
    <source>
        <dbReference type="ARBA" id="ARBA00042990"/>
    </source>
</evidence>
<evidence type="ECO:0000256" key="13">
    <source>
        <dbReference type="ARBA" id="ARBA00039106"/>
    </source>
</evidence>
<dbReference type="PANTHER" id="PTHR46032">
    <property type="entry name" value="ALPHA-2,3-SIALYLTRANSFERASE ST3GAL I ISOFORM X1"/>
    <property type="match status" value="1"/>
</dbReference>
<dbReference type="InterPro" id="IPR038578">
    <property type="entry name" value="GT29-like_sf"/>
</dbReference>
<evidence type="ECO:0000256" key="3">
    <source>
        <dbReference type="ARBA" id="ARBA00006003"/>
    </source>
</evidence>
<evidence type="ECO:0000256" key="12">
    <source>
        <dbReference type="ARBA" id="ARBA00036292"/>
    </source>
</evidence>
<reference evidence="21" key="1">
    <citation type="submission" date="2025-08" db="UniProtKB">
        <authorList>
            <consortium name="RefSeq"/>
        </authorList>
    </citation>
    <scope>IDENTIFICATION</scope>
    <source>
        <tissue evidence="21">Muscle</tissue>
    </source>
</reference>
<dbReference type="CTD" id="112928153"/>
<evidence type="ECO:0000256" key="10">
    <source>
        <dbReference type="ARBA" id="ARBA00023136"/>
    </source>
</evidence>
<evidence type="ECO:0000256" key="18">
    <source>
        <dbReference type="SAM" id="MobiDB-lite"/>
    </source>
</evidence>
<keyword evidence="11" id="KW-0325">Glycoprotein</keyword>
<keyword evidence="9" id="KW-0333">Golgi apparatus</keyword>
<evidence type="ECO:0000256" key="9">
    <source>
        <dbReference type="ARBA" id="ARBA00023034"/>
    </source>
</evidence>
<organism evidence="20 21">
    <name type="scientific">Physeter macrocephalus</name>
    <name type="common">Sperm whale</name>
    <name type="synonym">Physeter catodon</name>
    <dbReference type="NCBI Taxonomy" id="9755"/>
    <lineage>
        <taxon>Eukaryota</taxon>
        <taxon>Metazoa</taxon>
        <taxon>Chordata</taxon>
        <taxon>Craniata</taxon>
        <taxon>Vertebrata</taxon>
        <taxon>Euteleostomi</taxon>
        <taxon>Mammalia</taxon>
        <taxon>Eutheria</taxon>
        <taxon>Laurasiatheria</taxon>
        <taxon>Artiodactyla</taxon>
        <taxon>Whippomorpha</taxon>
        <taxon>Cetacea</taxon>
        <taxon>Odontoceti</taxon>
        <taxon>Physeteridae</taxon>
        <taxon>Physeter</taxon>
    </lineage>
</organism>
<proteinExistence type="inferred from homology"/>
<comment type="pathway">
    <text evidence="2">Glycolipid biosynthesis.</text>
</comment>
<dbReference type="InterPro" id="IPR001675">
    <property type="entry name" value="Glyco_trans_29"/>
</dbReference>
<comment type="catalytic activity">
    <reaction evidence="12">
        <text>a beta-D-galactosyl-(1-&gt;3)-N-acetyl-alpha-D-galactosaminyl derivative + CMP-N-acetyl-beta-neuraminate = an N-acetyl-alpha-neuraminyl-(2-&gt;3)-beta-D-galactosyl-(1-&gt;3)-N-acetyl-alpha-D-galactosaminyl derivative + CMP + H(+)</text>
        <dbReference type="Rhea" id="RHEA:21616"/>
        <dbReference type="ChEBI" id="CHEBI:15378"/>
        <dbReference type="ChEBI" id="CHEBI:57812"/>
        <dbReference type="ChEBI" id="CHEBI:60377"/>
        <dbReference type="ChEBI" id="CHEBI:133470"/>
        <dbReference type="ChEBI" id="CHEBI:139596"/>
        <dbReference type="EC" id="2.4.3.4"/>
    </reaction>
    <physiologicalReaction direction="left-to-right" evidence="12">
        <dbReference type="Rhea" id="RHEA:21617"/>
    </physiologicalReaction>
</comment>
<feature type="compositionally biased region" description="Basic and acidic residues" evidence="18">
    <location>
        <begin position="1"/>
        <end position="10"/>
    </location>
</feature>
<dbReference type="InterPro" id="IPR051757">
    <property type="entry name" value="Beta-gal_alpha2-3_sialyltrans"/>
</dbReference>
<evidence type="ECO:0000256" key="11">
    <source>
        <dbReference type="ARBA" id="ARBA00023180"/>
    </source>
</evidence>
<comment type="catalytic activity">
    <reaction evidence="17">
        <text>ganglioside GM1 (d18:1(4E)/18:0) + CMP-N-acetyl-beta-neuraminate = ganglioside GD1a (18:1(4E)/18:0) + CMP + H(+)</text>
        <dbReference type="Rhea" id="RHEA:48248"/>
        <dbReference type="ChEBI" id="CHEBI:15378"/>
        <dbReference type="ChEBI" id="CHEBI:57812"/>
        <dbReference type="ChEBI" id="CHEBI:60377"/>
        <dbReference type="ChEBI" id="CHEBI:73110"/>
        <dbReference type="ChEBI" id="CHEBI:90153"/>
    </reaction>
    <physiologicalReaction direction="left-to-right" evidence="17">
        <dbReference type="Rhea" id="RHEA:48249"/>
    </physiologicalReaction>
</comment>
<dbReference type="EC" id="2.4.3.2" evidence="13"/>
<dbReference type="InParanoid" id="A0A2Y9T464"/>
<comment type="catalytic activity">
    <reaction evidence="16">
        <text>a ganglioside GM1 (d18:1(4E)) + CMP-N-acetyl-beta-neuraminate = a ganglioside GD1a (d18:1(4E)) + CMP + H(+)</text>
        <dbReference type="Rhea" id="RHEA:18021"/>
        <dbReference type="ChEBI" id="CHEBI:15378"/>
        <dbReference type="ChEBI" id="CHEBI:57812"/>
        <dbReference type="ChEBI" id="CHEBI:60377"/>
        <dbReference type="ChEBI" id="CHEBI:77709"/>
        <dbReference type="ChEBI" id="CHEBI:78445"/>
        <dbReference type="EC" id="2.4.3.2"/>
    </reaction>
    <physiologicalReaction direction="left-to-right" evidence="16">
        <dbReference type="Rhea" id="RHEA:18022"/>
    </physiologicalReaction>
</comment>
<feature type="transmembrane region" description="Helical" evidence="19">
    <location>
        <begin position="161"/>
        <end position="183"/>
    </location>
</feature>
<dbReference type="GeneID" id="102976474"/>
<dbReference type="OrthoDB" id="9748577at2759"/>
<evidence type="ECO:0000256" key="8">
    <source>
        <dbReference type="ARBA" id="ARBA00022989"/>
    </source>
</evidence>
<dbReference type="STRING" id="9755.ENSPCTP00005011105"/>
<dbReference type="AlphaFoldDB" id="A0A2Y9T464"/>
<evidence type="ECO:0000256" key="19">
    <source>
        <dbReference type="SAM" id="Phobius"/>
    </source>
</evidence>
<keyword evidence="4" id="KW-0328">Glycosyltransferase</keyword>
<dbReference type="Gene3D" id="3.90.1480.20">
    <property type="entry name" value="Glycosyl transferase family 29"/>
    <property type="match status" value="1"/>
</dbReference>
<keyword evidence="10 19" id="KW-0472">Membrane</keyword>
<evidence type="ECO:0000256" key="16">
    <source>
        <dbReference type="ARBA" id="ARBA00043773"/>
    </source>
</evidence>
<dbReference type="Proteomes" id="UP000248484">
    <property type="component" value="Chromosome 14"/>
</dbReference>
<evidence type="ECO:0000256" key="2">
    <source>
        <dbReference type="ARBA" id="ARBA00004934"/>
    </source>
</evidence>
<comment type="catalytic activity">
    <reaction evidence="15">
        <text>a ganglioside GA1 (d18:1(4E)) + CMP-N-acetyl-beta-neuraminate = a ganglioside GM1b (d18:1(4E)) + CMP + H(+)</text>
        <dbReference type="Rhea" id="RHEA:47560"/>
        <dbReference type="ChEBI" id="CHEBI:15378"/>
        <dbReference type="ChEBI" id="CHEBI:27938"/>
        <dbReference type="ChEBI" id="CHEBI:57812"/>
        <dbReference type="ChEBI" id="CHEBI:60377"/>
        <dbReference type="ChEBI" id="CHEBI:78568"/>
    </reaction>
    <physiologicalReaction direction="left-to-right" evidence="15">
        <dbReference type="Rhea" id="RHEA:47561"/>
    </physiologicalReaction>
</comment>
<dbReference type="GO" id="GO:0000139">
    <property type="term" value="C:Golgi membrane"/>
    <property type="evidence" value="ECO:0007669"/>
    <property type="project" value="UniProtKB-SubCell"/>
</dbReference>
<dbReference type="Pfam" id="PF00777">
    <property type="entry name" value="Glyco_transf_29"/>
    <property type="match status" value="1"/>
</dbReference>
<keyword evidence="20" id="KW-1185">Reference proteome</keyword>
<keyword evidence="5" id="KW-0808">Transferase</keyword>
<keyword evidence="8 19" id="KW-1133">Transmembrane helix</keyword>
<evidence type="ECO:0000256" key="4">
    <source>
        <dbReference type="ARBA" id="ARBA00022676"/>
    </source>
</evidence>
<comment type="similarity">
    <text evidence="3">Belongs to the glycosyltransferase 29 family.</text>
</comment>
<keyword evidence="6 19" id="KW-0812">Transmembrane</keyword>